<sequence length="490" mass="53983">MHDISAEEGIISIAYNREVGEHSRLHQMAKVYLFASFSGLYSCPIAMTDGAAKIIENLAPKYPWLKERAFRHLTSREPGHFWTSGQWMTERKGGSDVANGTETVAIPQDDGSFRLHGYKWFSSATDADITFTLARVVGKDGQTTTGTRGLSLFYLEVHNSDGSLNNIQIQKLKNKLGTKQVPTAELLLDGTIAHKVSEEGRGVASISSMLTLSRIHNALASASAMRRVVSTARDYSTRRSAFGNVLKNYPLHIQTLARLEVEVRGATLLTLEAARLLGREDVGKATEHEQMLLRLLTPLAKLYTAKQAMSVVSEGLESFGGQGYIEDTGLPGLLRDAQVLPIWEGTTNVLSLDVLRALMKTKGGALQVWHDDVISRVQSAGQHKELSEAAEKVTKCASSVVGFAQKHSDVFDKAARDFAYSLSRTFIGALLVQHAVEAGSDPTDIYAAQRWCEKDLTPVITNQSRRHFSSDTADQDFQLLFKNYHDEGRL</sequence>
<dbReference type="Pfam" id="PF22217">
    <property type="entry name" value="ACDH-11_C"/>
    <property type="match status" value="1"/>
</dbReference>
<dbReference type="OrthoDB" id="10251155at2759"/>
<evidence type="ECO:0000256" key="4">
    <source>
        <dbReference type="RuleBase" id="RU362125"/>
    </source>
</evidence>
<dbReference type="Pfam" id="PF00441">
    <property type="entry name" value="Acyl-CoA_dh_1"/>
    <property type="match status" value="1"/>
</dbReference>
<evidence type="ECO:0000313" key="8">
    <source>
        <dbReference type="EMBL" id="OWF42542.1"/>
    </source>
</evidence>
<reference evidence="8 9" key="1">
    <citation type="journal article" date="2017" name="Nat. Ecol. Evol.">
        <title>Scallop genome provides insights into evolution of bilaterian karyotype and development.</title>
        <authorList>
            <person name="Wang S."/>
            <person name="Zhang J."/>
            <person name="Jiao W."/>
            <person name="Li J."/>
            <person name="Xun X."/>
            <person name="Sun Y."/>
            <person name="Guo X."/>
            <person name="Huan P."/>
            <person name="Dong B."/>
            <person name="Zhang L."/>
            <person name="Hu X."/>
            <person name="Sun X."/>
            <person name="Wang J."/>
            <person name="Zhao C."/>
            <person name="Wang Y."/>
            <person name="Wang D."/>
            <person name="Huang X."/>
            <person name="Wang R."/>
            <person name="Lv J."/>
            <person name="Li Y."/>
            <person name="Zhang Z."/>
            <person name="Liu B."/>
            <person name="Lu W."/>
            <person name="Hui Y."/>
            <person name="Liang J."/>
            <person name="Zhou Z."/>
            <person name="Hou R."/>
            <person name="Li X."/>
            <person name="Liu Y."/>
            <person name="Li H."/>
            <person name="Ning X."/>
            <person name="Lin Y."/>
            <person name="Zhao L."/>
            <person name="Xing Q."/>
            <person name="Dou J."/>
            <person name="Li Y."/>
            <person name="Mao J."/>
            <person name="Guo H."/>
            <person name="Dou H."/>
            <person name="Li T."/>
            <person name="Mu C."/>
            <person name="Jiang W."/>
            <person name="Fu Q."/>
            <person name="Fu X."/>
            <person name="Miao Y."/>
            <person name="Liu J."/>
            <person name="Yu Q."/>
            <person name="Li R."/>
            <person name="Liao H."/>
            <person name="Li X."/>
            <person name="Kong Y."/>
            <person name="Jiang Z."/>
            <person name="Chourrout D."/>
            <person name="Li R."/>
            <person name="Bao Z."/>
        </authorList>
    </citation>
    <scope>NUCLEOTIDE SEQUENCE [LARGE SCALE GENOMIC DNA]</scope>
    <source>
        <strain evidence="8 9">PY_sf001</strain>
    </source>
</reference>
<evidence type="ECO:0000259" key="5">
    <source>
        <dbReference type="Pfam" id="PF00441"/>
    </source>
</evidence>
<dbReference type="SUPFAM" id="SSF47203">
    <property type="entry name" value="Acyl-CoA dehydrogenase C-terminal domain-like"/>
    <property type="match status" value="1"/>
</dbReference>
<accession>A0A210Q1D9</accession>
<feature type="domain" description="Acyl-CoA dehydrogenase/oxidase C-terminal" evidence="5">
    <location>
        <begin position="200"/>
        <end position="358"/>
    </location>
</feature>
<keyword evidence="9" id="KW-1185">Reference proteome</keyword>
<dbReference type="SUPFAM" id="SSF56645">
    <property type="entry name" value="Acyl-CoA dehydrogenase NM domain-like"/>
    <property type="match status" value="1"/>
</dbReference>
<dbReference type="InterPro" id="IPR009100">
    <property type="entry name" value="AcylCoA_DH/oxidase_NM_dom_sf"/>
</dbReference>
<protein>
    <submittedName>
        <fullName evidence="8">Acyl-CoA dehydrogenase AidB</fullName>
    </submittedName>
</protein>
<dbReference type="InterPro" id="IPR036250">
    <property type="entry name" value="AcylCo_DH-like_C"/>
</dbReference>
<dbReference type="InterPro" id="IPR052904">
    <property type="entry name" value="Acyl-CoA_dehydrogenase-like"/>
</dbReference>
<dbReference type="PANTHER" id="PTHR42707:SF2">
    <property type="entry name" value="ACD11 DEHYDROGENASE"/>
    <property type="match status" value="1"/>
</dbReference>
<dbReference type="Pfam" id="PF02770">
    <property type="entry name" value="Acyl-CoA_dh_M"/>
    <property type="match status" value="1"/>
</dbReference>
<dbReference type="PANTHER" id="PTHR42707">
    <property type="entry name" value="ACYL-COA DEHYDROGENASE"/>
    <property type="match status" value="1"/>
</dbReference>
<feature type="domain" description="Acyl-CoA dehydrogenase 11-like C-terminal" evidence="7">
    <location>
        <begin position="365"/>
        <end position="481"/>
    </location>
</feature>
<keyword evidence="3 4" id="KW-0274">FAD</keyword>
<gene>
    <name evidence="8" type="ORF">KP79_PYT06571</name>
</gene>
<dbReference type="EMBL" id="NEDP02005262">
    <property type="protein sequence ID" value="OWF42542.1"/>
    <property type="molecule type" value="Genomic_DNA"/>
</dbReference>
<evidence type="ECO:0000256" key="2">
    <source>
        <dbReference type="ARBA" id="ARBA00022630"/>
    </source>
</evidence>
<keyword evidence="2 4" id="KW-0285">Flavoprotein</keyword>
<comment type="similarity">
    <text evidence="1 4">Belongs to the acyl-CoA dehydrogenase family.</text>
</comment>
<name>A0A210Q1D9_MIZYE</name>
<dbReference type="Gene3D" id="2.40.110.20">
    <property type="match status" value="1"/>
</dbReference>
<dbReference type="Proteomes" id="UP000242188">
    <property type="component" value="Unassembled WGS sequence"/>
</dbReference>
<dbReference type="STRING" id="6573.A0A210Q1D9"/>
<proteinExistence type="inferred from homology"/>
<evidence type="ECO:0000256" key="1">
    <source>
        <dbReference type="ARBA" id="ARBA00009347"/>
    </source>
</evidence>
<dbReference type="InterPro" id="IPR006091">
    <property type="entry name" value="Acyl-CoA_Oxase/DH_mid-dom"/>
</dbReference>
<dbReference type="InterPro" id="IPR053998">
    <property type="entry name" value="ACDH-11_C"/>
</dbReference>
<evidence type="ECO:0000259" key="7">
    <source>
        <dbReference type="Pfam" id="PF22217"/>
    </source>
</evidence>
<dbReference type="GO" id="GO:0003995">
    <property type="term" value="F:acyl-CoA dehydrogenase activity"/>
    <property type="evidence" value="ECO:0007669"/>
    <property type="project" value="TreeGrafter"/>
</dbReference>
<dbReference type="InterPro" id="IPR009075">
    <property type="entry name" value="AcylCo_DH/oxidase_C"/>
</dbReference>
<dbReference type="Gene3D" id="1.20.140.10">
    <property type="entry name" value="Butyryl-CoA Dehydrogenase, subunit A, domain 3"/>
    <property type="match status" value="1"/>
</dbReference>
<dbReference type="AlphaFoldDB" id="A0A210Q1D9"/>
<evidence type="ECO:0000313" key="9">
    <source>
        <dbReference type="Proteomes" id="UP000242188"/>
    </source>
</evidence>
<comment type="caution">
    <text evidence="8">The sequence shown here is derived from an EMBL/GenBank/DDBJ whole genome shotgun (WGS) entry which is preliminary data.</text>
</comment>
<keyword evidence="4" id="KW-0560">Oxidoreductase</keyword>
<evidence type="ECO:0000259" key="6">
    <source>
        <dbReference type="Pfam" id="PF02770"/>
    </source>
</evidence>
<organism evidence="8 9">
    <name type="scientific">Mizuhopecten yessoensis</name>
    <name type="common">Japanese scallop</name>
    <name type="synonym">Patinopecten yessoensis</name>
    <dbReference type="NCBI Taxonomy" id="6573"/>
    <lineage>
        <taxon>Eukaryota</taxon>
        <taxon>Metazoa</taxon>
        <taxon>Spiralia</taxon>
        <taxon>Lophotrochozoa</taxon>
        <taxon>Mollusca</taxon>
        <taxon>Bivalvia</taxon>
        <taxon>Autobranchia</taxon>
        <taxon>Pteriomorphia</taxon>
        <taxon>Pectinida</taxon>
        <taxon>Pectinoidea</taxon>
        <taxon>Pectinidae</taxon>
        <taxon>Mizuhopecten</taxon>
    </lineage>
</organism>
<comment type="cofactor">
    <cofactor evidence="4">
        <name>FAD</name>
        <dbReference type="ChEBI" id="CHEBI:57692"/>
    </cofactor>
</comment>
<feature type="domain" description="Acyl-CoA oxidase/dehydrogenase middle" evidence="6">
    <location>
        <begin position="86"/>
        <end position="189"/>
    </location>
</feature>
<evidence type="ECO:0000256" key="3">
    <source>
        <dbReference type="ARBA" id="ARBA00022827"/>
    </source>
</evidence>